<name>A0A2P4T451_BAMTH</name>
<organism evidence="8 9">
    <name type="scientific">Bambusicola thoracicus</name>
    <name type="common">Chinese bamboo-partridge</name>
    <name type="synonym">Perdix thoracica</name>
    <dbReference type="NCBI Taxonomy" id="9083"/>
    <lineage>
        <taxon>Eukaryota</taxon>
        <taxon>Metazoa</taxon>
        <taxon>Chordata</taxon>
        <taxon>Craniata</taxon>
        <taxon>Vertebrata</taxon>
        <taxon>Euteleostomi</taxon>
        <taxon>Archelosauria</taxon>
        <taxon>Archosauria</taxon>
        <taxon>Dinosauria</taxon>
        <taxon>Saurischia</taxon>
        <taxon>Theropoda</taxon>
        <taxon>Coelurosauria</taxon>
        <taxon>Aves</taxon>
        <taxon>Neognathae</taxon>
        <taxon>Galloanserae</taxon>
        <taxon>Galliformes</taxon>
        <taxon>Phasianidae</taxon>
        <taxon>Perdicinae</taxon>
        <taxon>Bambusicola</taxon>
    </lineage>
</organism>
<keyword evidence="4" id="KW-0758">Storage protein</keyword>
<proteinExistence type="inferred from homology"/>
<evidence type="ECO:0000256" key="2">
    <source>
        <dbReference type="ARBA" id="ARBA00007385"/>
    </source>
</evidence>
<comment type="function">
    <text evidence="1">Protein component of the very low density lipoprotein (VLDL) of egg-laying females. Potent lipoprotein lipase inhibitor, preventing the loss of triglycerides from VLDL on their way from the liver to the growing oocytes.</text>
</comment>
<dbReference type="GO" id="GO:0045735">
    <property type="term" value="F:nutrient reservoir activity"/>
    <property type="evidence" value="ECO:0007669"/>
    <property type="project" value="UniProtKB-KW"/>
</dbReference>
<evidence type="ECO:0000313" key="9">
    <source>
        <dbReference type="Proteomes" id="UP000237246"/>
    </source>
</evidence>
<evidence type="ECO:0000256" key="5">
    <source>
        <dbReference type="ARBA" id="ARBA00023313"/>
    </source>
</evidence>
<keyword evidence="7" id="KW-0732">Signal</keyword>
<dbReference type="GO" id="GO:0042627">
    <property type="term" value="C:chylomicron"/>
    <property type="evidence" value="ECO:0007669"/>
    <property type="project" value="InterPro"/>
</dbReference>
<comment type="caution">
    <text evidence="8">The sequence shown here is derived from an EMBL/GenBank/DDBJ whole genome shotgun (WGS) entry which is preliminary data.</text>
</comment>
<evidence type="ECO:0000313" key="8">
    <source>
        <dbReference type="EMBL" id="POI31143.1"/>
    </source>
</evidence>
<dbReference type="InterPro" id="IPR008404">
    <property type="entry name" value="Apo-VLDL-II"/>
</dbReference>
<dbReference type="GO" id="GO:0006629">
    <property type="term" value="P:lipid metabolic process"/>
    <property type="evidence" value="ECO:0007669"/>
    <property type="project" value="InterPro"/>
</dbReference>
<comment type="similarity">
    <text evidence="2">Belongs to the apovitellenin family.</text>
</comment>
<dbReference type="Proteomes" id="UP000237246">
    <property type="component" value="Unassembled WGS sequence"/>
</dbReference>
<gene>
    <name evidence="8" type="ORF">CIB84_005105</name>
</gene>
<dbReference type="GO" id="GO:0004857">
    <property type="term" value="F:enzyme inhibitor activity"/>
    <property type="evidence" value="ECO:0007669"/>
    <property type="project" value="InterPro"/>
</dbReference>
<dbReference type="OrthoDB" id="9362862at2759"/>
<evidence type="ECO:0000256" key="3">
    <source>
        <dbReference type="ARBA" id="ARBA00018120"/>
    </source>
</evidence>
<accession>A0A2P4T451</accession>
<dbReference type="GO" id="GO:0034361">
    <property type="term" value="C:very-low-density lipoprotein particle"/>
    <property type="evidence" value="ECO:0007669"/>
    <property type="project" value="UniProtKB-KW"/>
</dbReference>
<evidence type="ECO:0000256" key="1">
    <source>
        <dbReference type="ARBA" id="ARBA00003325"/>
    </source>
</evidence>
<keyword evidence="9" id="KW-1185">Reference proteome</keyword>
<protein>
    <recommendedName>
        <fullName evidence="3">Apovitellenin-1</fullName>
    </recommendedName>
    <alternativeName>
        <fullName evidence="6">Apovitellenin I</fullName>
    </alternativeName>
</protein>
<dbReference type="EMBL" id="PPHD01009529">
    <property type="protein sequence ID" value="POI31143.1"/>
    <property type="molecule type" value="Genomic_DNA"/>
</dbReference>
<evidence type="ECO:0000256" key="4">
    <source>
        <dbReference type="ARBA" id="ARBA00022761"/>
    </source>
</evidence>
<reference evidence="8 9" key="1">
    <citation type="submission" date="2018-01" db="EMBL/GenBank/DDBJ databases">
        <title>Comparison of the Chinese Bamboo Partridge and Red Junglefowl genome sequences highlights the importance of demography in genome evolution.</title>
        <authorList>
            <person name="Tiley G.P."/>
            <person name="Kimball R.T."/>
            <person name="Braun E.L."/>
            <person name="Burleigh J.G."/>
        </authorList>
    </citation>
    <scope>NUCLEOTIDE SEQUENCE [LARGE SCALE GENOMIC DNA]</scope>
    <source>
        <strain evidence="8">RTK389</strain>
        <tissue evidence="8">Blood</tissue>
    </source>
</reference>
<feature type="signal peptide" evidence="7">
    <location>
        <begin position="1"/>
        <end position="24"/>
    </location>
</feature>
<keyword evidence="5" id="KW-0850">VLDL</keyword>
<dbReference type="Pfam" id="PF05418">
    <property type="entry name" value="Apo-VLDL-II"/>
    <property type="match status" value="1"/>
</dbReference>
<evidence type="ECO:0000256" key="6">
    <source>
        <dbReference type="ARBA" id="ARBA00030261"/>
    </source>
</evidence>
<evidence type="ECO:0000256" key="7">
    <source>
        <dbReference type="SAM" id="SignalP"/>
    </source>
</evidence>
<dbReference type="AlphaFoldDB" id="A0A2P4T451"/>
<sequence>MVQYRALVIVVLLLLSTTVPEVHSKSISDRGRRDWLVTLDAAAAYIYESVYKLSPKAAQFLLDASRNAYVSSIRYGKRFCASVAIAMGRKGEGEVGKRTD</sequence>
<feature type="chain" id="PRO_5015131924" description="Apovitellenin-1" evidence="7">
    <location>
        <begin position="25"/>
        <end position="100"/>
    </location>
</feature>